<evidence type="ECO:0000313" key="3">
    <source>
        <dbReference type="Proteomes" id="UP000187455"/>
    </source>
</evidence>
<feature type="region of interest" description="Disordered" evidence="1">
    <location>
        <begin position="37"/>
        <end position="68"/>
    </location>
</feature>
<dbReference type="EMBL" id="LSSL01005269">
    <property type="protein sequence ID" value="OLY78928.1"/>
    <property type="molecule type" value="Genomic_DNA"/>
</dbReference>
<feature type="region of interest" description="Disordered" evidence="1">
    <location>
        <begin position="1"/>
        <end position="24"/>
    </location>
</feature>
<organism evidence="2 3">
    <name type="scientific">Smittium mucronatum</name>
    <dbReference type="NCBI Taxonomy" id="133383"/>
    <lineage>
        <taxon>Eukaryota</taxon>
        <taxon>Fungi</taxon>
        <taxon>Fungi incertae sedis</taxon>
        <taxon>Zoopagomycota</taxon>
        <taxon>Kickxellomycotina</taxon>
        <taxon>Harpellomycetes</taxon>
        <taxon>Harpellales</taxon>
        <taxon>Legeriomycetaceae</taxon>
        <taxon>Smittium</taxon>
    </lineage>
</organism>
<proteinExistence type="predicted"/>
<keyword evidence="3" id="KW-1185">Reference proteome</keyword>
<feature type="compositionally biased region" description="Basic residues" evidence="1">
    <location>
        <begin position="52"/>
        <end position="62"/>
    </location>
</feature>
<reference evidence="2 3" key="1">
    <citation type="journal article" date="2016" name="Mol. Biol. Evol.">
        <title>Genome-Wide Survey of Gut Fungi (Harpellales) Reveals the First Horizontally Transferred Ubiquitin Gene from a Mosquito Host.</title>
        <authorList>
            <person name="Wang Y."/>
            <person name="White M.M."/>
            <person name="Kvist S."/>
            <person name="Moncalvo J.M."/>
        </authorList>
    </citation>
    <scope>NUCLEOTIDE SEQUENCE [LARGE SCALE GENOMIC DNA]</scope>
    <source>
        <strain evidence="2 3">ALG-7-W6</strain>
    </source>
</reference>
<dbReference type="AlphaFoldDB" id="A0A1R0GPZ6"/>
<gene>
    <name evidence="2" type="ORF">AYI68_g7013</name>
</gene>
<evidence type="ECO:0000256" key="1">
    <source>
        <dbReference type="SAM" id="MobiDB-lite"/>
    </source>
</evidence>
<accession>A0A1R0GPZ6</accession>
<evidence type="ECO:0000313" key="2">
    <source>
        <dbReference type="EMBL" id="OLY78928.1"/>
    </source>
</evidence>
<name>A0A1R0GPZ6_9FUNG</name>
<comment type="caution">
    <text evidence="2">The sequence shown here is derived from an EMBL/GenBank/DDBJ whole genome shotgun (WGS) entry which is preliminary data.</text>
</comment>
<protein>
    <submittedName>
        <fullName evidence="2">Uncharacterized protein</fullName>
    </submittedName>
</protein>
<sequence>MEEPRTSKRTRPLYSKVGNRKASRNLTTGLQNQVIVNFPGPQDRYSADSKNKSKKCNTKKNINKTPPIQKNYGVKWKLNRYEPLFRGFSQAHAQ</sequence>
<dbReference type="Proteomes" id="UP000187455">
    <property type="component" value="Unassembled WGS sequence"/>
</dbReference>